<feature type="domain" description="Sulfatase N-terminal" evidence="5">
    <location>
        <begin position="5"/>
        <end position="417"/>
    </location>
</feature>
<dbReference type="CDD" id="cd16025">
    <property type="entry name" value="PAS_like"/>
    <property type="match status" value="1"/>
</dbReference>
<dbReference type="Proteomes" id="UP001589619">
    <property type="component" value="Unassembled WGS sequence"/>
</dbReference>
<keyword evidence="7" id="KW-1185">Reference proteome</keyword>
<evidence type="ECO:0000313" key="7">
    <source>
        <dbReference type="Proteomes" id="UP001589619"/>
    </source>
</evidence>
<dbReference type="InterPro" id="IPR000917">
    <property type="entry name" value="Sulfatase_N"/>
</dbReference>
<keyword evidence="2" id="KW-0479">Metal-binding</keyword>
<comment type="caution">
    <text evidence="6">The sequence shown here is derived from an EMBL/GenBank/DDBJ whole genome shotgun (WGS) entry which is preliminary data.</text>
</comment>
<dbReference type="GO" id="GO:0016787">
    <property type="term" value="F:hydrolase activity"/>
    <property type="evidence" value="ECO:0007669"/>
    <property type="project" value="UniProtKB-KW"/>
</dbReference>
<dbReference type="Pfam" id="PF00884">
    <property type="entry name" value="Sulfatase"/>
    <property type="match status" value="1"/>
</dbReference>
<dbReference type="Gene3D" id="3.30.1120.10">
    <property type="match status" value="1"/>
</dbReference>
<dbReference type="PANTHER" id="PTHR42693">
    <property type="entry name" value="ARYLSULFATASE FAMILY MEMBER"/>
    <property type="match status" value="1"/>
</dbReference>
<keyword evidence="4" id="KW-0106">Calcium</keyword>
<evidence type="ECO:0000256" key="3">
    <source>
        <dbReference type="ARBA" id="ARBA00022801"/>
    </source>
</evidence>
<evidence type="ECO:0000259" key="5">
    <source>
        <dbReference type="Pfam" id="PF00884"/>
    </source>
</evidence>
<sequence length="714" mass="80008">MSGKKDVVYIVFDDVGFSDFGCYGSEIRTPNIDRLAAGGLRYNNFTVTPLCSPTRACLLTGRNHHTVGMGALANVDLGPEAPSYRGRIEPSAATVAEVLRDEGYGTYAVGKWHLTPAYEISPAGPYDNWPIGKGFSRYYGFLRGQTSQYFPQLTYDNHMIDPPQKPRYHLSEDLVDRAIGFVSDHVSVRPDNPFFLYLAFGAQHRPHHVHQEYIDAYKGIYEKGWDAIRAERFQRQKQLGIIPADAELGTPNPDVRQWNELSDDEKKVFVRFQEAYSGFLTHTDEQIGRLLAFLQETGRLDNTLIVLLADNGASQEGGDNGSFNNSAYFNGIPERLEDHLRHIDEIGGPYSSNNYPKGWAQAGNTPFRFYKQNSHFGGTRVPFIVYDEHGIADKGGVREQFHHAIDVTPTVYDLLGIRPPDVHKGTAQLPLHGVSMAYSFVESGRLSPSTRTTQYFHMKGHRAIVHEGWKAVTRHTEGEPFEDDRWELYHVAEDIAENCDLAEEQPEKLQELREIWWREAGAYKVTPLLDKGVSLFGAVSANSPANRRRMTYYPGLTRLESFAAPSLIDRSYTIDIPIERQSAAEEGVLVAYGDHSSGLTIYVLSNRLHYEYNYLGTIYPIVSERELPVGKLAVRFAFEKSGRLQGNGTLYADGVAVGSVFHPATMPVILSMEGLDVGVDKLSPVSAAYRDRNGFPFTGSIEKVVFELADDQNR</sequence>
<reference evidence="6 7" key="1">
    <citation type="submission" date="2024-09" db="EMBL/GenBank/DDBJ databases">
        <authorList>
            <person name="Sun Q."/>
            <person name="Mori K."/>
        </authorList>
    </citation>
    <scope>NUCLEOTIDE SEQUENCE [LARGE SCALE GENOMIC DNA]</scope>
    <source>
        <strain evidence="6 7">JCM 12520</strain>
    </source>
</reference>
<name>A0ABV5W714_9BACL</name>
<gene>
    <name evidence="6" type="ORF">ACFFNY_30740</name>
</gene>
<dbReference type="EC" id="3.1.6.-" evidence="6"/>
<dbReference type="InterPro" id="IPR050738">
    <property type="entry name" value="Sulfatase"/>
</dbReference>
<dbReference type="PROSITE" id="PS00149">
    <property type="entry name" value="SULFATASE_2"/>
    <property type="match status" value="1"/>
</dbReference>
<dbReference type="Gene3D" id="3.40.720.10">
    <property type="entry name" value="Alkaline Phosphatase, subunit A"/>
    <property type="match status" value="1"/>
</dbReference>
<accession>A0ABV5W714</accession>
<dbReference type="SUPFAM" id="SSF53649">
    <property type="entry name" value="Alkaline phosphatase-like"/>
    <property type="match status" value="1"/>
</dbReference>
<evidence type="ECO:0000256" key="1">
    <source>
        <dbReference type="ARBA" id="ARBA00008779"/>
    </source>
</evidence>
<dbReference type="InterPro" id="IPR017850">
    <property type="entry name" value="Alkaline_phosphatase_core_sf"/>
</dbReference>
<protein>
    <submittedName>
        <fullName evidence="6">Arylsulfatase</fullName>
        <ecNumber evidence="6">3.1.6.-</ecNumber>
    </submittedName>
</protein>
<evidence type="ECO:0000256" key="4">
    <source>
        <dbReference type="ARBA" id="ARBA00022837"/>
    </source>
</evidence>
<dbReference type="PANTHER" id="PTHR42693:SF43">
    <property type="entry name" value="BLL2667 PROTEIN"/>
    <property type="match status" value="1"/>
</dbReference>
<dbReference type="PROSITE" id="PS00523">
    <property type="entry name" value="SULFATASE_1"/>
    <property type="match status" value="1"/>
</dbReference>
<dbReference type="EMBL" id="JBHMAG010000020">
    <property type="protein sequence ID" value="MFB9755976.1"/>
    <property type="molecule type" value="Genomic_DNA"/>
</dbReference>
<comment type="similarity">
    <text evidence="1">Belongs to the sulfatase family.</text>
</comment>
<organism evidence="6 7">
    <name type="scientific">Paenibacillus hodogayensis</name>
    <dbReference type="NCBI Taxonomy" id="279208"/>
    <lineage>
        <taxon>Bacteria</taxon>
        <taxon>Bacillati</taxon>
        <taxon>Bacillota</taxon>
        <taxon>Bacilli</taxon>
        <taxon>Bacillales</taxon>
        <taxon>Paenibacillaceae</taxon>
        <taxon>Paenibacillus</taxon>
    </lineage>
</organism>
<keyword evidence="3 6" id="KW-0378">Hydrolase</keyword>
<evidence type="ECO:0000313" key="6">
    <source>
        <dbReference type="EMBL" id="MFB9755976.1"/>
    </source>
</evidence>
<proteinExistence type="inferred from homology"/>
<evidence type="ECO:0000256" key="2">
    <source>
        <dbReference type="ARBA" id="ARBA00022723"/>
    </source>
</evidence>
<dbReference type="RefSeq" id="WP_344913568.1">
    <property type="nucleotide sequence ID" value="NZ_BAAAYO010000012.1"/>
</dbReference>
<dbReference type="InterPro" id="IPR024607">
    <property type="entry name" value="Sulfatase_CS"/>
</dbReference>